<dbReference type="AlphaFoldDB" id="A0A9P1HC43"/>
<evidence type="ECO:0000256" key="6">
    <source>
        <dbReference type="SAM" id="MobiDB-lite"/>
    </source>
</evidence>
<dbReference type="InterPro" id="IPR019024">
    <property type="entry name" value="RNase_H2_suB_wHTH"/>
</dbReference>
<reference evidence="9" key="1">
    <citation type="submission" date="2022-11" db="EMBL/GenBank/DDBJ databases">
        <authorList>
            <person name="Scott C."/>
            <person name="Bruce N."/>
        </authorList>
    </citation>
    <scope>NUCLEOTIDE SEQUENCE</scope>
</reference>
<feature type="region of interest" description="Disordered" evidence="6">
    <location>
        <begin position="79"/>
        <end position="98"/>
    </location>
</feature>
<gene>
    <name evidence="9" type="ORF">PPNO1_LOCUS9430</name>
</gene>
<feature type="region of interest" description="Disordered" evidence="6">
    <location>
        <begin position="365"/>
        <end position="412"/>
    </location>
</feature>
<evidence type="ECO:0000259" key="7">
    <source>
        <dbReference type="Pfam" id="PF09468"/>
    </source>
</evidence>
<dbReference type="OrthoDB" id="29098at2759"/>
<evidence type="ECO:0000256" key="2">
    <source>
        <dbReference type="ARBA" id="ARBA00019062"/>
    </source>
</evidence>
<keyword evidence="10" id="KW-1185">Reference proteome</keyword>
<comment type="caution">
    <text evidence="9">The sequence shown here is derived from an EMBL/GenBank/DDBJ whole genome shotgun (WGS) entry which is preliminary data.</text>
</comment>
<dbReference type="PANTHER" id="PTHR13383">
    <property type="entry name" value="RIBONUCLEASE H2 SUBUNIT B"/>
    <property type="match status" value="1"/>
</dbReference>
<dbReference type="Pfam" id="PF09468">
    <property type="entry name" value="RNase_H2-Ydr279"/>
    <property type="match status" value="1"/>
</dbReference>
<dbReference type="EMBL" id="CALLCH030000021">
    <property type="protein sequence ID" value="CAI4219887.1"/>
    <property type="molecule type" value="Genomic_DNA"/>
</dbReference>
<sequence>MARTRASKPAAADAESAQGGAEATSIYTLPPRVRIPPTPSSSPCRLLRGQDLCPESGVYEFTQISAPSAAPRSWLFEQQPTTTQADDADETTTETKPKDINGYISKSADLFIATPFDPLFLVIPALLETAPKSDAKRLFLASDDHLEKLPEDDSHLNEILRNDETRGLFESRMKAVCDTVEAGSEVMFRINEEKLFRVILGKAKKLAECSLPPSMEEKFVAKVLQAPMIARVRRDIPTAASGTSTPLTESAESQASTATAESNGASAASQASTAATSVAEEPAVAEEDIATAMQASPEVLALQRLRVAFDFICGSYIPVRLVAPLKEKFSDKAVSGTDFAPLDDYLTELAKIRAEAVAVRGGTYGRKHGREEDEDVVQQEKKRKLEEEKKKKAMESRGVRDLKKVDTTGMKN</sequence>
<dbReference type="InterPro" id="IPR040456">
    <property type="entry name" value="RNase_H2_suB"/>
</dbReference>
<feature type="domain" description="Ribonuclease H2 subunit B wHTH" evidence="7">
    <location>
        <begin position="120"/>
        <end position="322"/>
    </location>
</feature>
<dbReference type="GO" id="GO:0032299">
    <property type="term" value="C:ribonuclease H2 complex"/>
    <property type="evidence" value="ECO:0007669"/>
    <property type="project" value="InterPro"/>
</dbReference>
<dbReference type="Proteomes" id="UP000838763">
    <property type="component" value="Unassembled WGS sequence"/>
</dbReference>
<feature type="region of interest" description="Disordered" evidence="6">
    <location>
        <begin position="1"/>
        <end position="43"/>
    </location>
</feature>
<feature type="domain" description="Rnh202 triple barrel" evidence="8">
    <location>
        <begin position="37"/>
        <end position="117"/>
    </location>
</feature>
<protein>
    <recommendedName>
        <fullName evidence="2">Ribonuclease H2 subunit B</fullName>
    </recommendedName>
    <alternativeName>
        <fullName evidence="5">Ribonuclease HI subunit B</fullName>
    </alternativeName>
</protein>
<dbReference type="GO" id="GO:0005654">
    <property type="term" value="C:nucleoplasm"/>
    <property type="evidence" value="ECO:0007669"/>
    <property type="project" value="TreeGrafter"/>
</dbReference>
<evidence type="ECO:0000259" key="8">
    <source>
        <dbReference type="Pfam" id="PF17745"/>
    </source>
</evidence>
<accession>A0A9P1HC43</accession>
<comment type="function">
    <text evidence="4">Non catalytic subunit of RNase H2, an endonuclease that specifically degrades the RNA of RNA:DNA hybrids. Participates in DNA replication, possibly by mediating the removal of lagging-strand Okazaki fragment RNA primers during DNA replication. Mediates the excision of single ribonucleotides from DNA:RNA duplexes.</text>
</comment>
<comment type="subcellular location">
    <subcellularLocation>
        <location evidence="1">Nucleus</location>
    </subcellularLocation>
</comment>
<keyword evidence="3" id="KW-0539">Nucleus</keyword>
<evidence type="ECO:0000256" key="5">
    <source>
        <dbReference type="ARBA" id="ARBA00033464"/>
    </source>
</evidence>
<feature type="compositionally biased region" description="Low complexity" evidence="6">
    <location>
        <begin position="248"/>
        <end position="273"/>
    </location>
</feature>
<dbReference type="GO" id="GO:0006401">
    <property type="term" value="P:RNA catabolic process"/>
    <property type="evidence" value="ECO:0007669"/>
    <property type="project" value="TreeGrafter"/>
</dbReference>
<name>A0A9P1HC43_9PEZI</name>
<dbReference type="PANTHER" id="PTHR13383:SF11">
    <property type="entry name" value="RIBONUCLEASE H2 SUBUNIT B"/>
    <property type="match status" value="1"/>
</dbReference>
<feature type="region of interest" description="Disordered" evidence="6">
    <location>
        <begin position="237"/>
        <end position="273"/>
    </location>
</feature>
<organism evidence="9 10">
    <name type="scientific">Parascedosporium putredinis</name>
    <dbReference type="NCBI Taxonomy" id="1442378"/>
    <lineage>
        <taxon>Eukaryota</taxon>
        <taxon>Fungi</taxon>
        <taxon>Dikarya</taxon>
        <taxon>Ascomycota</taxon>
        <taxon>Pezizomycotina</taxon>
        <taxon>Sordariomycetes</taxon>
        <taxon>Hypocreomycetidae</taxon>
        <taxon>Microascales</taxon>
        <taxon>Microascaceae</taxon>
        <taxon>Parascedosporium</taxon>
    </lineage>
</organism>
<dbReference type="InterPro" id="IPR041195">
    <property type="entry name" value="Rnh202_N"/>
</dbReference>
<dbReference type="CDD" id="cd09270">
    <property type="entry name" value="RNase_H2-B"/>
    <property type="match status" value="1"/>
</dbReference>
<evidence type="ECO:0000256" key="4">
    <source>
        <dbReference type="ARBA" id="ARBA00024778"/>
    </source>
</evidence>
<dbReference type="Gene3D" id="1.10.20.120">
    <property type="match status" value="1"/>
</dbReference>
<proteinExistence type="predicted"/>
<evidence type="ECO:0000256" key="3">
    <source>
        <dbReference type="ARBA" id="ARBA00023242"/>
    </source>
</evidence>
<feature type="compositionally biased region" description="Basic and acidic residues" evidence="6">
    <location>
        <begin position="378"/>
        <end position="406"/>
    </location>
</feature>
<dbReference type="Pfam" id="PF17745">
    <property type="entry name" value="Ydr279_N"/>
    <property type="match status" value="1"/>
</dbReference>
<evidence type="ECO:0000313" key="9">
    <source>
        <dbReference type="EMBL" id="CAI4219887.1"/>
    </source>
</evidence>
<evidence type="ECO:0000313" key="10">
    <source>
        <dbReference type="Proteomes" id="UP000838763"/>
    </source>
</evidence>
<evidence type="ECO:0000256" key="1">
    <source>
        <dbReference type="ARBA" id="ARBA00004123"/>
    </source>
</evidence>
<feature type="compositionally biased region" description="Low complexity" evidence="6">
    <location>
        <begin position="7"/>
        <end position="23"/>
    </location>
</feature>